<dbReference type="AlphaFoldDB" id="A0A2T0R0Z4"/>
<accession>A0A2T0R0Z4</accession>
<dbReference type="InterPro" id="IPR001451">
    <property type="entry name" value="Hexapep"/>
</dbReference>
<evidence type="ECO:0000313" key="5">
    <source>
        <dbReference type="Proteomes" id="UP000238083"/>
    </source>
</evidence>
<dbReference type="Pfam" id="PF14602">
    <property type="entry name" value="Hexapep_2"/>
    <property type="match status" value="1"/>
</dbReference>
<evidence type="ECO:0000256" key="3">
    <source>
        <dbReference type="SAM" id="MobiDB-lite"/>
    </source>
</evidence>
<proteinExistence type="predicted"/>
<dbReference type="InterPro" id="IPR050179">
    <property type="entry name" value="Trans_hexapeptide_repeat"/>
</dbReference>
<dbReference type="InterPro" id="IPR011004">
    <property type="entry name" value="Trimer_LpxA-like_sf"/>
</dbReference>
<dbReference type="Proteomes" id="UP000238083">
    <property type="component" value="Unassembled WGS sequence"/>
</dbReference>
<dbReference type="PROSITE" id="PS00101">
    <property type="entry name" value="HEXAPEP_TRANSFERASES"/>
    <property type="match status" value="1"/>
</dbReference>
<gene>
    <name evidence="4" type="ORF">CLV37_109144</name>
</gene>
<organism evidence="4 5">
    <name type="scientific">Kineococcus rhizosphaerae</name>
    <dbReference type="NCBI Taxonomy" id="559628"/>
    <lineage>
        <taxon>Bacteria</taxon>
        <taxon>Bacillati</taxon>
        <taxon>Actinomycetota</taxon>
        <taxon>Actinomycetes</taxon>
        <taxon>Kineosporiales</taxon>
        <taxon>Kineosporiaceae</taxon>
        <taxon>Kineococcus</taxon>
    </lineage>
</organism>
<keyword evidence="5" id="KW-1185">Reference proteome</keyword>
<dbReference type="SUPFAM" id="SSF51161">
    <property type="entry name" value="Trimeric LpxA-like enzymes"/>
    <property type="match status" value="1"/>
</dbReference>
<comment type="caution">
    <text evidence="4">The sequence shown here is derived from an EMBL/GenBank/DDBJ whole genome shotgun (WGS) entry which is preliminary data.</text>
</comment>
<protein>
    <submittedName>
        <fullName evidence="4">Acetyltransferase-like isoleucine patch superfamily enzyme</fullName>
    </submittedName>
</protein>
<reference evidence="4 5" key="1">
    <citation type="submission" date="2018-03" db="EMBL/GenBank/DDBJ databases">
        <title>Genomic Encyclopedia of Archaeal and Bacterial Type Strains, Phase II (KMG-II): from individual species to whole genera.</title>
        <authorList>
            <person name="Goeker M."/>
        </authorList>
    </citation>
    <scope>NUCLEOTIDE SEQUENCE [LARGE SCALE GENOMIC DNA]</scope>
    <source>
        <strain evidence="4 5">DSM 19711</strain>
    </source>
</reference>
<keyword evidence="1 4" id="KW-0808">Transferase</keyword>
<feature type="region of interest" description="Disordered" evidence="3">
    <location>
        <begin position="143"/>
        <end position="166"/>
    </location>
</feature>
<dbReference type="PANTHER" id="PTHR43300:SF11">
    <property type="entry name" value="ACETYLTRANSFERASE RV3034C-RELATED"/>
    <property type="match status" value="1"/>
</dbReference>
<dbReference type="EMBL" id="PVZF01000009">
    <property type="protein sequence ID" value="PRY12958.1"/>
    <property type="molecule type" value="Genomic_DNA"/>
</dbReference>
<dbReference type="PANTHER" id="PTHR43300">
    <property type="entry name" value="ACETYLTRANSFERASE"/>
    <property type="match status" value="1"/>
</dbReference>
<evidence type="ECO:0000313" key="4">
    <source>
        <dbReference type="EMBL" id="PRY12958.1"/>
    </source>
</evidence>
<evidence type="ECO:0000256" key="1">
    <source>
        <dbReference type="ARBA" id="ARBA00022679"/>
    </source>
</evidence>
<dbReference type="Gene3D" id="2.160.10.10">
    <property type="entry name" value="Hexapeptide repeat proteins"/>
    <property type="match status" value="1"/>
</dbReference>
<dbReference type="RefSeq" id="WP_281260549.1">
    <property type="nucleotide sequence ID" value="NZ_PVZF01000009.1"/>
</dbReference>
<dbReference type="GO" id="GO:0016740">
    <property type="term" value="F:transferase activity"/>
    <property type="evidence" value="ECO:0007669"/>
    <property type="project" value="UniProtKB-KW"/>
</dbReference>
<dbReference type="InterPro" id="IPR018357">
    <property type="entry name" value="Hexapep_transf_CS"/>
</dbReference>
<name>A0A2T0R0Z4_9ACTN</name>
<keyword evidence="2" id="KW-0677">Repeat</keyword>
<evidence type="ECO:0000256" key="2">
    <source>
        <dbReference type="ARBA" id="ARBA00022737"/>
    </source>
</evidence>
<sequence>MPPSLNRFRAVRKVLVDARRLVYTRVWGMDIHPTATFSLSARFDKTYPQGVHVGERSYVALEAIVLAHDMTRAKKTHTRIGRHCFIGAGAIVLPGVTIGDGSIVAAGAVVTKDVPPASIVAGSPAVVIRSGITVGPYGRLRSEQRAPAPEHPVTITPPMVQSTHEG</sequence>